<evidence type="ECO:0000313" key="3">
    <source>
        <dbReference type="Proteomes" id="UP000243459"/>
    </source>
</evidence>
<evidence type="ECO:0000256" key="1">
    <source>
        <dbReference type="SAM" id="MobiDB-lite"/>
    </source>
</evidence>
<accession>A0A5P1EG36</accession>
<protein>
    <submittedName>
        <fullName evidence="2">Uncharacterized protein</fullName>
    </submittedName>
</protein>
<proteinExistence type="predicted"/>
<dbReference type="Gramene" id="ONK64866">
    <property type="protein sequence ID" value="ONK64866"/>
    <property type="gene ID" value="A4U43_C07F30800"/>
</dbReference>
<feature type="region of interest" description="Disordered" evidence="1">
    <location>
        <begin position="58"/>
        <end position="117"/>
    </location>
</feature>
<sequence length="117" mass="13108">MASTAGQNKMRVNLLKLFDKIKYLFEEVKAEKHERLYAQECARLDFLDAQRWKEIEMKGGGLVLDEENGDKGDKESEEGSTRDDQDEKVVTPSPRPTLAPESGTALPSPITDPSRAL</sequence>
<keyword evidence="3" id="KW-1185">Reference proteome</keyword>
<reference evidence="3" key="1">
    <citation type="journal article" date="2017" name="Nat. Commun.">
        <title>The asparagus genome sheds light on the origin and evolution of a young Y chromosome.</title>
        <authorList>
            <person name="Harkess A."/>
            <person name="Zhou J."/>
            <person name="Xu C."/>
            <person name="Bowers J.E."/>
            <person name="Van der Hulst R."/>
            <person name="Ayyampalayam S."/>
            <person name="Mercati F."/>
            <person name="Riccardi P."/>
            <person name="McKain M.R."/>
            <person name="Kakrana A."/>
            <person name="Tang H."/>
            <person name="Ray J."/>
            <person name="Groenendijk J."/>
            <person name="Arikit S."/>
            <person name="Mathioni S.M."/>
            <person name="Nakano M."/>
            <person name="Shan H."/>
            <person name="Telgmann-Rauber A."/>
            <person name="Kanno A."/>
            <person name="Yue Z."/>
            <person name="Chen H."/>
            <person name="Li W."/>
            <person name="Chen Y."/>
            <person name="Xu X."/>
            <person name="Zhang Y."/>
            <person name="Luo S."/>
            <person name="Chen H."/>
            <person name="Gao J."/>
            <person name="Mao Z."/>
            <person name="Pires J.C."/>
            <person name="Luo M."/>
            <person name="Kudrna D."/>
            <person name="Wing R.A."/>
            <person name="Meyers B.C."/>
            <person name="Yi K."/>
            <person name="Kong H."/>
            <person name="Lavrijsen P."/>
            <person name="Sunseri F."/>
            <person name="Falavigna A."/>
            <person name="Ye Y."/>
            <person name="Leebens-Mack J.H."/>
            <person name="Chen G."/>
        </authorList>
    </citation>
    <scope>NUCLEOTIDE SEQUENCE [LARGE SCALE GENOMIC DNA]</scope>
    <source>
        <strain evidence="3">cv. DH0086</strain>
    </source>
</reference>
<dbReference type="EMBL" id="CM007387">
    <property type="protein sequence ID" value="ONK64866.1"/>
    <property type="molecule type" value="Genomic_DNA"/>
</dbReference>
<organism evidence="2 3">
    <name type="scientific">Asparagus officinalis</name>
    <name type="common">Garden asparagus</name>
    <dbReference type="NCBI Taxonomy" id="4686"/>
    <lineage>
        <taxon>Eukaryota</taxon>
        <taxon>Viridiplantae</taxon>
        <taxon>Streptophyta</taxon>
        <taxon>Embryophyta</taxon>
        <taxon>Tracheophyta</taxon>
        <taxon>Spermatophyta</taxon>
        <taxon>Magnoliopsida</taxon>
        <taxon>Liliopsida</taxon>
        <taxon>Asparagales</taxon>
        <taxon>Asparagaceae</taxon>
        <taxon>Asparagoideae</taxon>
        <taxon>Asparagus</taxon>
    </lineage>
</organism>
<feature type="compositionally biased region" description="Basic and acidic residues" evidence="1">
    <location>
        <begin position="69"/>
        <end position="89"/>
    </location>
</feature>
<name>A0A5P1EG36_ASPOF</name>
<dbReference type="Proteomes" id="UP000243459">
    <property type="component" value="Chromosome 7"/>
</dbReference>
<gene>
    <name evidence="2" type="ORF">A4U43_C07F30800</name>
</gene>
<dbReference type="AlphaFoldDB" id="A0A5P1EG36"/>
<evidence type="ECO:0000313" key="2">
    <source>
        <dbReference type="EMBL" id="ONK64866.1"/>
    </source>
</evidence>